<dbReference type="Gene3D" id="3.30.70.120">
    <property type="match status" value="1"/>
</dbReference>
<keyword evidence="3" id="KW-1185">Reference proteome</keyword>
<name>A0A7K1UIR9_9MICC</name>
<comment type="similarity">
    <text evidence="1">Belongs to the CutA family.</text>
</comment>
<dbReference type="InterPro" id="IPR015867">
    <property type="entry name" value="N-reg_PII/ATP_PRibTrfase_C"/>
</dbReference>
<dbReference type="GO" id="GO:0005507">
    <property type="term" value="F:copper ion binding"/>
    <property type="evidence" value="ECO:0007669"/>
    <property type="project" value="TreeGrafter"/>
</dbReference>
<proteinExistence type="inferred from homology"/>
<evidence type="ECO:0000313" key="3">
    <source>
        <dbReference type="Proteomes" id="UP000460157"/>
    </source>
</evidence>
<protein>
    <submittedName>
        <fullName evidence="2">Divalent cation tolerance protein CutA</fullName>
    </submittedName>
</protein>
<evidence type="ECO:0000313" key="2">
    <source>
        <dbReference type="EMBL" id="MVT26368.1"/>
    </source>
</evidence>
<dbReference type="PANTHER" id="PTHR23419:SF8">
    <property type="entry name" value="FI09726P"/>
    <property type="match status" value="1"/>
</dbReference>
<dbReference type="SUPFAM" id="SSF54913">
    <property type="entry name" value="GlnB-like"/>
    <property type="match status" value="1"/>
</dbReference>
<sequence>MDQVQYVTVQTTTDSAAEAERLAAQAVQQKLAACVQIAQVRSFYQWQGQTHDDAEHLLTLKTTVAHVPGIKEFLAREHSYDEPELIVQPIIAGSAGYLEWVSQTVSD</sequence>
<dbReference type="EMBL" id="WRPM01000059">
    <property type="protein sequence ID" value="MVT26368.1"/>
    <property type="molecule type" value="Genomic_DNA"/>
</dbReference>
<dbReference type="AlphaFoldDB" id="A0A7K1UIR9"/>
<organism evidence="2 3">
    <name type="scientific">Nesterenkonia alkaliphila</name>
    <dbReference type="NCBI Taxonomy" id="1463631"/>
    <lineage>
        <taxon>Bacteria</taxon>
        <taxon>Bacillati</taxon>
        <taxon>Actinomycetota</taxon>
        <taxon>Actinomycetes</taxon>
        <taxon>Micrococcales</taxon>
        <taxon>Micrococcaceae</taxon>
        <taxon>Nesterenkonia</taxon>
    </lineage>
</organism>
<accession>A0A7K1UIR9</accession>
<comment type="caution">
    <text evidence="2">The sequence shown here is derived from an EMBL/GenBank/DDBJ whole genome shotgun (WGS) entry which is preliminary data.</text>
</comment>
<dbReference type="Pfam" id="PF03091">
    <property type="entry name" value="CutA1"/>
    <property type="match status" value="1"/>
</dbReference>
<gene>
    <name evidence="2" type="ORF">GNZ21_08370</name>
</gene>
<dbReference type="RefSeq" id="WP_157323228.1">
    <property type="nucleotide sequence ID" value="NZ_BMFX01000011.1"/>
</dbReference>
<reference evidence="2 3" key="1">
    <citation type="submission" date="2019-12" db="EMBL/GenBank/DDBJ databases">
        <title>Nesterenkonia muleiensis sp. nov., a novel actinobacterium isolated from sap of Populus euphratica.</title>
        <authorList>
            <person name="Wang R."/>
        </authorList>
    </citation>
    <scope>NUCLEOTIDE SEQUENCE [LARGE SCALE GENOMIC DNA]</scope>
    <source>
        <strain evidence="2 3">F10</strain>
    </source>
</reference>
<dbReference type="PANTHER" id="PTHR23419">
    <property type="entry name" value="DIVALENT CATION TOLERANCE CUTA-RELATED"/>
    <property type="match status" value="1"/>
</dbReference>
<dbReference type="InterPro" id="IPR011322">
    <property type="entry name" value="N-reg_PII-like_a/b"/>
</dbReference>
<evidence type="ECO:0000256" key="1">
    <source>
        <dbReference type="ARBA" id="ARBA00010169"/>
    </source>
</evidence>
<dbReference type="OrthoDB" id="37622at2"/>
<dbReference type="Proteomes" id="UP000460157">
    <property type="component" value="Unassembled WGS sequence"/>
</dbReference>
<dbReference type="GO" id="GO:0010038">
    <property type="term" value="P:response to metal ion"/>
    <property type="evidence" value="ECO:0007669"/>
    <property type="project" value="InterPro"/>
</dbReference>
<dbReference type="InterPro" id="IPR004323">
    <property type="entry name" value="Ion_tolerance_CutA"/>
</dbReference>